<protein>
    <recommendedName>
        <fullName evidence="7">Peroxisome biogenesis protein 22</fullName>
    </recommendedName>
</protein>
<dbReference type="Pfam" id="PF22978">
    <property type="entry name" value="HAD_Pex22"/>
    <property type="match status" value="1"/>
</dbReference>
<evidence type="ECO:0000313" key="6">
    <source>
        <dbReference type="Proteomes" id="UP000574390"/>
    </source>
</evidence>
<sequence>MSSLITVRILEAVRDTLQHFLASPNLGLFAWTVLFGAVFLLLWRVGRSPASQPSGSVAVATPSSSTEAQPKRSSEGRRLLVSVSLDGVPRSEAVYAALQKLSSCCDLVVEMVASSDEEENSGRQEISQKIGIPAHRVLCSSTTSGRASMIRQLHPAWHLDTDEGVLKYLIGLVPHLATISATAAKAAGGDGDFITVFPSIESFANSLSPSTQK</sequence>
<keyword evidence="5" id="KW-1185">Reference proteome</keyword>
<feature type="region of interest" description="Disordered" evidence="1">
    <location>
        <begin position="50"/>
        <end position="75"/>
    </location>
</feature>
<name>A0A7J6PTL6_PEROL</name>
<evidence type="ECO:0008006" key="7">
    <source>
        <dbReference type="Google" id="ProtNLM"/>
    </source>
</evidence>
<organism evidence="3 5">
    <name type="scientific">Perkinsus olseni</name>
    <name type="common">Perkinsus atlanticus</name>
    <dbReference type="NCBI Taxonomy" id="32597"/>
    <lineage>
        <taxon>Eukaryota</taxon>
        <taxon>Sar</taxon>
        <taxon>Alveolata</taxon>
        <taxon>Perkinsozoa</taxon>
        <taxon>Perkinsea</taxon>
        <taxon>Perkinsida</taxon>
        <taxon>Perkinsidae</taxon>
        <taxon>Perkinsus</taxon>
    </lineage>
</organism>
<reference evidence="5 6" key="1">
    <citation type="submission" date="2020-04" db="EMBL/GenBank/DDBJ databases">
        <title>Perkinsus olseni comparative genomics.</title>
        <authorList>
            <person name="Bogema D.R."/>
        </authorList>
    </citation>
    <scope>NUCLEOTIDE SEQUENCE [LARGE SCALE GENOMIC DNA]</scope>
    <source>
        <strain evidence="4">ATCC PRA-205</strain>
        <strain evidence="3 5">ATCC PRA-207</strain>
    </source>
</reference>
<dbReference type="PANTHER" id="PTHR34126">
    <property type="entry name" value="PEROXISOME BIOGENESIS PROTEIN 22"/>
    <property type="match status" value="1"/>
</dbReference>
<dbReference type="Proteomes" id="UP000574390">
    <property type="component" value="Unassembled WGS sequence"/>
</dbReference>
<evidence type="ECO:0000256" key="2">
    <source>
        <dbReference type="SAM" id="Phobius"/>
    </source>
</evidence>
<dbReference type="EMBL" id="JABANO010037838">
    <property type="protein sequence ID" value="KAF4699529.1"/>
    <property type="molecule type" value="Genomic_DNA"/>
</dbReference>
<feature type="compositionally biased region" description="Polar residues" evidence="1">
    <location>
        <begin position="50"/>
        <end position="68"/>
    </location>
</feature>
<keyword evidence="2" id="KW-0812">Transmembrane</keyword>
<dbReference type="PANTHER" id="PTHR34126:SF1">
    <property type="entry name" value="PEROXISOME BIOGENESIS PROTEIN 22"/>
    <property type="match status" value="1"/>
</dbReference>
<accession>A0A7J6PTL6</accession>
<comment type="caution">
    <text evidence="3">The sequence shown here is derived from an EMBL/GenBank/DDBJ whole genome shotgun (WGS) entry which is preliminary data.</text>
</comment>
<evidence type="ECO:0000313" key="4">
    <source>
        <dbReference type="EMBL" id="KAF4752546.1"/>
    </source>
</evidence>
<dbReference type="EMBL" id="JABANM010002442">
    <property type="protein sequence ID" value="KAF4752546.1"/>
    <property type="molecule type" value="Genomic_DNA"/>
</dbReference>
<gene>
    <name evidence="4" type="ORF">FOZ62_012464</name>
    <name evidence="3" type="ORF">FOZ63_012783</name>
</gene>
<dbReference type="InterPro" id="IPR037485">
    <property type="entry name" value="PEX22"/>
</dbReference>
<evidence type="ECO:0000313" key="3">
    <source>
        <dbReference type="EMBL" id="KAF4699529.1"/>
    </source>
</evidence>
<evidence type="ECO:0000313" key="5">
    <source>
        <dbReference type="Proteomes" id="UP000553632"/>
    </source>
</evidence>
<evidence type="ECO:0000256" key="1">
    <source>
        <dbReference type="SAM" id="MobiDB-lite"/>
    </source>
</evidence>
<keyword evidence="2" id="KW-0472">Membrane</keyword>
<dbReference type="AlphaFoldDB" id="A0A7J6PTL6"/>
<keyword evidence="2" id="KW-1133">Transmembrane helix</keyword>
<dbReference type="OMA" id="QLHPAWH"/>
<proteinExistence type="predicted"/>
<dbReference type="Proteomes" id="UP000553632">
    <property type="component" value="Unassembled WGS sequence"/>
</dbReference>
<feature type="transmembrane region" description="Helical" evidence="2">
    <location>
        <begin position="20"/>
        <end position="43"/>
    </location>
</feature>
<dbReference type="GO" id="GO:0007031">
    <property type="term" value="P:peroxisome organization"/>
    <property type="evidence" value="ECO:0007669"/>
    <property type="project" value="InterPro"/>
</dbReference>